<dbReference type="SUPFAM" id="SSF46785">
    <property type="entry name" value="Winged helix' DNA-binding domain"/>
    <property type="match status" value="1"/>
</dbReference>
<keyword evidence="1 4" id="KW-0647">Proteasome</keyword>
<dbReference type="GO" id="GO:0000502">
    <property type="term" value="C:proteasome complex"/>
    <property type="evidence" value="ECO:0007669"/>
    <property type="project" value="UniProtKB-KW"/>
</dbReference>
<name>A0A2R5GP35_9STRA</name>
<dbReference type="FunFam" id="1.25.40.570:FF:000005">
    <property type="entry name" value="26S proteasome regulatory subunit N7"/>
    <property type="match status" value="1"/>
</dbReference>
<dbReference type="InterPro" id="IPR036390">
    <property type="entry name" value="WH_DNA-bd_sf"/>
</dbReference>
<feature type="compositionally biased region" description="Basic residues" evidence="2">
    <location>
        <begin position="1"/>
        <end position="11"/>
    </location>
</feature>
<evidence type="ECO:0000313" key="5">
    <source>
        <dbReference type="Proteomes" id="UP000241890"/>
    </source>
</evidence>
<reference evidence="4 5" key="1">
    <citation type="submission" date="2017-12" db="EMBL/GenBank/DDBJ databases">
        <title>Sequencing, de novo assembly and annotation of complete genome of a new Thraustochytrid species, strain FCC1311.</title>
        <authorList>
            <person name="Sedici K."/>
            <person name="Godart F."/>
            <person name="Aiese Cigliano R."/>
            <person name="Sanseverino W."/>
            <person name="Barakat M."/>
            <person name="Ortet P."/>
            <person name="Marechal E."/>
            <person name="Cagnac O."/>
            <person name="Amato A."/>
        </authorList>
    </citation>
    <scope>NUCLEOTIDE SEQUENCE [LARGE SCALE GENOMIC DNA]</scope>
</reference>
<gene>
    <name evidence="4" type="ORF">FCC1311_077622</name>
</gene>
<dbReference type="InterPro" id="IPR019585">
    <property type="entry name" value="Rpn7/CSN1"/>
</dbReference>
<dbReference type="PANTHER" id="PTHR14145">
    <property type="entry name" value="26S PROTESOME SUBUNIT 6"/>
    <property type="match status" value="1"/>
</dbReference>
<evidence type="ECO:0000313" key="4">
    <source>
        <dbReference type="EMBL" id="GBG31538.1"/>
    </source>
</evidence>
<dbReference type="AlphaFoldDB" id="A0A2R5GP35"/>
<dbReference type="Proteomes" id="UP000241890">
    <property type="component" value="Unassembled WGS sequence"/>
</dbReference>
<dbReference type="Pfam" id="PF10602">
    <property type="entry name" value="RPN7"/>
    <property type="match status" value="1"/>
</dbReference>
<dbReference type="InterPro" id="IPR045135">
    <property type="entry name" value="Rpn7_N"/>
</dbReference>
<dbReference type="InterPro" id="IPR000717">
    <property type="entry name" value="PCI_dom"/>
</dbReference>
<dbReference type="EMBL" id="BEYU01000099">
    <property type="protein sequence ID" value="GBG31538.1"/>
    <property type="molecule type" value="Genomic_DNA"/>
</dbReference>
<proteinExistence type="predicted"/>
<evidence type="ECO:0000256" key="2">
    <source>
        <dbReference type="SAM" id="MobiDB-lite"/>
    </source>
</evidence>
<protein>
    <submittedName>
        <fullName evidence="4">26S proteasome non-ATPase regulatory subunit 6-like</fullName>
    </submittedName>
</protein>
<dbReference type="InParanoid" id="A0A2R5GP35"/>
<dbReference type="InterPro" id="IPR049549">
    <property type="entry name" value="RPN7_PSMD6_C"/>
</dbReference>
<dbReference type="Pfam" id="PF21154">
    <property type="entry name" value="RPN7_PSMD6_C"/>
    <property type="match status" value="1"/>
</dbReference>
<dbReference type="Pfam" id="PF01399">
    <property type="entry name" value="PCI"/>
    <property type="match status" value="1"/>
</dbReference>
<feature type="domain" description="PCI" evidence="3">
    <location>
        <begin position="233"/>
        <end position="401"/>
    </location>
</feature>
<dbReference type="PROSITE" id="PS50250">
    <property type="entry name" value="PCI"/>
    <property type="match status" value="1"/>
</dbReference>
<accession>A0A2R5GP35</accession>
<dbReference type="PANTHER" id="PTHR14145:SF1">
    <property type="entry name" value="26S PROTEASOME NON-ATPASE REGULATORY SUBUNIT 6"/>
    <property type="match status" value="1"/>
</dbReference>
<organism evidence="4 5">
    <name type="scientific">Hondaea fermentalgiana</name>
    <dbReference type="NCBI Taxonomy" id="2315210"/>
    <lineage>
        <taxon>Eukaryota</taxon>
        <taxon>Sar</taxon>
        <taxon>Stramenopiles</taxon>
        <taxon>Bigyra</taxon>
        <taxon>Labyrinthulomycetes</taxon>
        <taxon>Thraustochytrida</taxon>
        <taxon>Thraustochytriidae</taxon>
        <taxon>Hondaea</taxon>
    </lineage>
</organism>
<comment type="caution">
    <text evidence="4">The sequence shown here is derived from an EMBL/GenBank/DDBJ whole genome shotgun (WGS) entry which is preliminary data.</text>
</comment>
<dbReference type="SMART" id="SM00088">
    <property type="entry name" value="PINT"/>
    <property type="match status" value="1"/>
</dbReference>
<dbReference type="FunCoup" id="A0A2R5GP35">
    <property type="interactions" value="574"/>
</dbReference>
<evidence type="ECO:0000259" key="3">
    <source>
        <dbReference type="PROSITE" id="PS50250"/>
    </source>
</evidence>
<feature type="region of interest" description="Disordered" evidence="2">
    <location>
        <begin position="1"/>
        <end position="50"/>
    </location>
</feature>
<dbReference type="OrthoDB" id="1452at2759"/>
<evidence type="ECO:0000256" key="1">
    <source>
        <dbReference type="ARBA" id="ARBA00022942"/>
    </source>
</evidence>
<dbReference type="GO" id="GO:0043161">
    <property type="term" value="P:proteasome-mediated ubiquitin-dependent protein catabolic process"/>
    <property type="evidence" value="ECO:0007669"/>
    <property type="project" value="TreeGrafter"/>
</dbReference>
<keyword evidence="5" id="KW-1185">Reference proteome</keyword>
<sequence>MFRMLKRKTKKRPDEEDAMELEGQAEQAPAKVGAASTTTTGGPPDEDEGQDVGMEVAELKFMLECSDSLVPNKSDVESALMERIQDHNMVVFYKLACDQGLLKLDSSLVKSMEKSNAKELDALEDRKFDAEENHGEIEVMEAQLKLAKFRSLTGSLEEALAAYDEVAGLKSMSTGQLIDVVLRKVILGFFWGDYSLAKTNLDEAERLMEKGGDWDRRNRLKVYRGLYSMASRDFKKAAEDFLSAVATFTSTELCTYETFIFYTVVTSVLALGRVEFKKQIIDSPEVLSVVREVDSLQEFMNTLHDCDYRGFFVSLVKLNQRLCTDRYIAQHKDWFFREVRVKAYQQFLESYKSVTISSMAKSFGVSVGFLDTELSHFISSNRLNAKIDKVGGVIETSQPNETNARYQSVIKQGDVLLNRVQLLSRAINV</sequence>
<dbReference type="Gene3D" id="1.25.40.570">
    <property type="match status" value="1"/>
</dbReference>